<proteinExistence type="predicted"/>
<evidence type="ECO:0000313" key="2">
    <source>
        <dbReference type="Proteomes" id="UP001157502"/>
    </source>
</evidence>
<accession>A0ACC2HA12</accession>
<sequence>MYICCTEDDFQILNCSCTILYRFNSFPLVHFISWSVFILLLFMLLLLFKGLYYSLWVKNVQFCKE</sequence>
<evidence type="ECO:0000313" key="1">
    <source>
        <dbReference type="EMBL" id="KAJ8012782.1"/>
    </source>
</evidence>
<keyword evidence="2" id="KW-1185">Reference proteome</keyword>
<comment type="caution">
    <text evidence="1">The sequence shown here is derived from an EMBL/GenBank/DDBJ whole genome shotgun (WGS) entry which is preliminary data.</text>
</comment>
<protein>
    <submittedName>
        <fullName evidence="1">Uncharacterized protein</fullName>
    </submittedName>
</protein>
<dbReference type="EMBL" id="CM055731">
    <property type="protein sequence ID" value="KAJ8012782.1"/>
    <property type="molecule type" value="Genomic_DNA"/>
</dbReference>
<dbReference type="Proteomes" id="UP001157502">
    <property type="component" value="Chromosome 4"/>
</dbReference>
<organism evidence="1 2">
    <name type="scientific">Dallia pectoralis</name>
    <name type="common">Alaska blackfish</name>
    <dbReference type="NCBI Taxonomy" id="75939"/>
    <lineage>
        <taxon>Eukaryota</taxon>
        <taxon>Metazoa</taxon>
        <taxon>Chordata</taxon>
        <taxon>Craniata</taxon>
        <taxon>Vertebrata</taxon>
        <taxon>Euteleostomi</taxon>
        <taxon>Actinopterygii</taxon>
        <taxon>Neopterygii</taxon>
        <taxon>Teleostei</taxon>
        <taxon>Protacanthopterygii</taxon>
        <taxon>Esociformes</taxon>
        <taxon>Umbridae</taxon>
        <taxon>Dallia</taxon>
    </lineage>
</organism>
<gene>
    <name evidence="1" type="ORF">DPEC_G00046450</name>
</gene>
<name>A0ACC2HA12_DALPE</name>
<reference evidence="1" key="1">
    <citation type="submission" date="2021-05" db="EMBL/GenBank/DDBJ databases">
        <authorList>
            <person name="Pan Q."/>
            <person name="Jouanno E."/>
            <person name="Zahm M."/>
            <person name="Klopp C."/>
            <person name="Cabau C."/>
            <person name="Louis A."/>
            <person name="Berthelot C."/>
            <person name="Parey E."/>
            <person name="Roest Crollius H."/>
            <person name="Montfort J."/>
            <person name="Robinson-Rechavi M."/>
            <person name="Bouchez O."/>
            <person name="Lampietro C."/>
            <person name="Lopez Roques C."/>
            <person name="Donnadieu C."/>
            <person name="Postlethwait J."/>
            <person name="Bobe J."/>
            <person name="Dillon D."/>
            <person name="Chandos A."/>
            <person name="von Hippel F."/>
            <person name="Guiguen Y."/>
        </authorList>
    </citation>
    <scope>NUCLEOTIDE SEQUENCE</scope>
    <source>
        <strain evidence="1">YG-Jan2019</strain>
    </source>
</reference>